<organism evidence="2 3">
    <name type="scientific">Rubrivivax gelatinosus</name>
    <name type="common">Rhodocyclus gelatinosus</name>
    <name type="synonym">Rhodopseudomonas gelatinosa</name>
    <dbReference type="NCBI Taxonomy" id="28068"/>
    <lineage>
        <taxon>Bacteria</taxon>
        <taxon>Pseudomonadati</taxon>
        <taxon>Pseudomonadota</taxon>
        <taxon>Betaproteobacteria</taxon>
        <taxon>Burkholderiales</taxon>
        <taxon>Sphaerotilaceae</taxon>
        <taxon>Rubrivivax</taxon>
    </lineage>
</organism>
<dbReference type="AlphaFoldDB" id="A0A4R2MBI1"/>
<evidence type="ECO:0000313" key="2">
    <source>
        <dbReference type="EMBL" id="TCP01744.1"/>
    </source>
</evidence>
<evidence type="ECO:0000313" key="3">
    <source>
        <dbReference type="Proteomes" id="UP000295106"/>
    </source>
</evidence>
<protein>
    <submittedName>
        <fullName evidence="2">Uncharacterized protein</fullName>
    </submittedName>
</protein>
<gene>
    <name evidence="2" type="ORF">EV684_10885</name>
</gene>
<sequence>MSPLTRHDTDGFAASVSIRSGSGRATHDRVLRLLPRFTTRDAAAHHATTEGLAWVARTQDRDAAIDTEQEHPWPRKN</sequence>
<accession>A0A4R2MBI1</accession>
<dbReference type="RefSeq" id="WP_207184462.1">
    <property type="nucleotide sequence ID" value="NZ_CP181386.1"/>
</dbReference>
<reference evidence="2 3" key="1">
    <citation type="submission" date="2019-03" db="EMBL/GenBank/DDBJ databases">
        <title>Genomic Encyclopedia of Type Strains, Phase IV (KMG-IV): sequencing the most valuable type-strain genomes for metagenomic binning, comparative biology and taxonomic classification.</title>
        <authorList>
            <person name="Goeker M."/>
        </authorList>
    </citation>
    <scope>NUCLEOTIDE SEQUENCE [LARGE SCALE GENOMIC DNA]</scope>
    <source>
        <strain evidence="2 3">DSM 1709</strain>
    </source>
</reference>
<evidence type="ECO:0000256" key="1">
    <source>
        <dbReference type="SAM" id="MobiDB-lite"/>
    </source>
</evidence>
<dbReference type="GeneID" id="99683831"/>
<feature type="compositionally biased region" description="Basic and acidic residues" evidence="1">
    <location>
        <begin position="1"/>
        <end position="10"/>
    </location>
</feature>
<comment type="caution">
    <text evidence="2">The sequence shown here is derived from an EMBL/GenBank/DDBJ whole genome shotgun (WGS) entry which is preliminary data.</text>
</comment>
<dbReference type="EMBL" id="SLXD01000008">
    <property type="protein sequence ID" value="TCP01744.1"/>
    <property type="molecule type" value="Genomic_DNA"/>
</dbReference>
<dbReference type="Proteomes" id="UP000295106">
    <property type="component" value="Unassembled WGS sequence"/>
</dbReference>
<proteinExistence type="predicted"/>
<name>A0A4R2MBI1_RUBGE</name>
<feature type="region of interest" description="Disordered" evidence="1">
    <location>
        <begin position="1"/>
        <end position="25"/>
    </location>
</feature>